<evidence type="ECO:0000313" key="1">
    <source>
        <dbReference type="EMBL" id="CAD7445597.1"/>
    </source>
</evidence>
<name>A0A7R9F234_9NEOP</name>
<dbReference type="AlphaFoldDB" id="A0A7R9F234"/>
<reference evidence="1" key="1">
    <citation type="submission" date="2020-11" db="EMBL/GenBank/DDBJ databases">
        <authorList>
            <person name="Tran Van P."/>
        </authorList>
    </citation>
    <scope>NUCLEOTIDE SEQUENCE</scope>
</reference>
<protein>
    <submittedName>
        <fullName evidence="1">Uncharacterized protein</fullName>
    </submittedName>
</protein>
<proteinExistence type="predicted"/>
<gene>
    <name evidence="1" type="ORF">TBIB3V08_LOCUS7947</name>
</gene>
<dbReference type="EMBL" id="OD567395">
    <property type="protein sequence ID" value="CAD7445597.1"/>
    <property type="molecule type" value="Genomic_DNA"/>
</dbReference>
<accession>A0A7R9F234</accession>
<sequence length="71" mass="8006">MLCRAKLRYASEIVDRVIFTSHSRYVLCCACAERTDLQKSVGNPDVKNPERRKSGSAVRLTADNLCLLHII</sequence>
<organism evidence="1">
    <name type="scientific">Timema bartmani</name>
    <dbReference type="NCBI Taxonomy" id="61472"/>
    <lineage>
        <taxon>Eukaryota</taxon>
        <taxon>Metazoa</taxon>
        <taxon>Ecdysozoa</taxon>
        <taxon>Arthropoda</taxon>
        <taxon>Hexapoda</taxon>
        <taxon>Insecta</taxon>
        <taxon>Pterygota</taxon>
        <taxon>Neoptera</taxon>
        <taxon>Polyneoptera</taxon>
        <taxon>Phasmatodea</taxon>
        <taxon>Timematodea</taxon>
        <taxon>Timematoidea</taxon>
        <taxon>Timematidae</taxon>
        <taxon>Timema</taxon>
    </lineage>
</organism>